<dbReference type="InterPro" id="IPR050169">
    <property type="entry name" value="Krueppel_C2H2_ZnF"/>
</dbReference>
<sequence>MTVNPTEVISGSPARGDLEASVSFEDVAVHFTQEEWALLDPSQKSLYRDVMLETCRNLAAIGYKWEGQNIEDRYKSPGRNLR</sequence>
<organism evidence="2 3">
    <name type="scientific">Mesocricetus auratus</name>
    <name type="common">Golden hamster</name>
    <dbReference type="NCBI Taxonomy" id="10036"/>
    <lineage>
        <taxon>Eukaryota</taxon>
        <taxon>Metazoa</taxon>
        <taxon>Chordata</taxon>
        <taxon>Craniata</taxon>
        <taxon>Vertebrata</taxon>
        <taxon>Euteleostomi</taxon>
        <taxon>Mammalia</taxon>
        <taxon>Eutheria</taxon>
        <taxon>Euarchontoglires</taxon>
        <taxon>Glires</taxon>
        <taxon>Rodentia</taxon>
        <taxon>Myomorpha</taxon>
        <taxon>Muroidea</taxon>
        <taxon>Cricetidae</taxon>
        <taxon>Cricetinae</taxon>
        <taxon>Mesocricetus</taxon>
    </lineage>
</organism>
<dbReference type="PANTHER" id="PTHR23232:SF151">
    <property type="entry name" value="EXPRESSED SEQUENCE AW146154-RELATED"/>
    <property type="match status" value="1"/>
</dbReference>
<dbReference type="PROSITE" id="PS50805">
    <property type="entry name" value="KRAB"/>
    <property type="match status" value="1"/>
</dbReference>
<gene>
    <name evidence="3" type="primary">LOC121139106</name>
</gene>
<evidence type="ECO:0000313" key="2">
    <source>
        <dbReference type="Proteomes" id="UP000886700"/>
    </source>
</evidence>
<dbReference type="Pfam" id="PF01352">
    <property type="entry name" value="KRAB"/>
    <property type="match status" value="1"/>
</dbReference>
<keyword evidence="2" id="KW-1185">Reference proteome</keyword>
<accession>A0ABM2X511</accession>
<dbReference type="InterPro" id="IPR036051">
    <property type="entry name" value="KRAB_dom_sf"/>
</dbReference>
<reference evidence="3" key="1">
    <citation type="submission" date="2025-08" db="UniProtKB">
        <authorList>
            <consortium name="RefSeq"/>
        </authorList>
    </citation>
    <scope>IDENTIFICATION</scope>
    <source>
        <tissue evidence="3">Liver</tissue>
    </source>
</reference>
<dbReference type="Proteomes" id="UP000886700">
    <property type="component" value="Unplaced"/>
</dbReference>
<evidence type="ECO:0000313" key="3">
    <source>
        <dbReference type="RefSeq" id="XP_040597954.1"/>
    </source>
</evidence>
<dbReference type="GeneID" id="121139106"/>
<dbReference type="Gene3D" id="6.10.140.140">
    <property type="match status" value="1"/>
</dbReference>
<name>A0ABM2X511_MESAU</name>
<proteinExistence type="predicted"/>
<evidence type="ECO:0000259" key="1">
    <source>
        <dbReference type="PROSITE" id="PS50805"/>
    </source>
</evidence>
<dbReference type="SMART" id="SM00349">
    <property type="entry name" value="KRAB"/>
    <property type="match status" value="1"/>
</dbReference>
<dbReference type="SUPFAM" id="SSF109640">
    <property type="entry name" value="KRAB domain (Kruppel-associated box)"/>
    <property type="match status" value="1"/>
</dbReference>
<feature type="domain" description="KRAB" evidence="1">
    <location>
        <begin position="22"/>
        <end position="82"/>
    </location>
</feature>
<dbReference type="RefSeq" id="XP_040597954.1">
    <property type="nucleotide sequence ID" value="XM_040742020.1"/>
</dbReference>
<dbReference type="InterPro" id="IPR001909">
    <property type="entry name" value="KRAB"/>
</dbReference>
<dbReference type="CDD" id="cd07765">
    <property type="entry name" value="KRAB_A-box"/>
    <property type="match status" value="1"/>
</dbReference>
<protein>
    <submittedName>
        <fullName evidence="3">Zinc finger protein 124-like isoform X3</fullName>
    </submittedName>
</protein>
<dbReference type="PANTHER" id="PTHR23232">
    <property type="entry name" value="KRAB DOMAIN C2H2 ZINC FINGER"/>
    <property type="match status" value="1"/>
</dbReference>